<keyword evidence="7 8" id="KW-0472">Membrane</keyword>
<keyword evidence="5 8" id="KW-0812">Transmembrane</keyword>
<dbReference type="GO" id="GO:0016763">
    <property type="term" value="F:pentosyltransferase activity"/>
    <property type="evidence" value="ECO:0007669"/>
    <property type="project" value="TreeGrafter"/>
</dbReference>
<dbReference type="InterPro" id="IPR038731">
    <property type="entry name" value="RgtA/B/C-like"/>
</dbReference>
<evidence type="ECO:0000256" key="3">
    <source>
        <dbReference type="ARBA" id="ARBA00022676"/>
    </source>
</evidence>
<feature type="transmembrane region" description="Helical" evidence="8">
    <location>
        <begin position="160"/>
        <end position="179"/>
    </location>
</feature>
<dbReference type="EMBL" id="FWXJ01000011">
    <property type="protein sequence ID" value="SMC68154.1"/>
    <property type="molecule type" value="Genomic_DNA"/>
</dbReference>
<feature type="transmembrane region" description="Helical" evidence="8">
    <location>
        <begin position="208"/>
        <end position="228"/>
    </location>
</feature>
<keyword evidence="3 10" id="KW-0328">Glycosyltransferase</keyword>
<feature type="domain" description="Glycosyltransferase RgtA/B/C/D-like" evidence="9">
    <location>
        <begin position="50"/>
        <end position="226"/>
    </location>
</feature>
<feature type="transmembrane region" description="Helical" evidence="8">
    <location>
        <begin position="285"/>
        <end position="301"/>
    </location>
</feature>
<keyword evidence="4 10" id="KW-0808">Transferase</keyword>
<evidence type="ECO:0000259" key="9">
    <source>
        <dbReference type="Pfam" id="PF13231"/>
    </source>
</evidence>
<protein>
    <submittedName>
        <fullName evidence="10">Dolichyl-phosphate-mannose-protein mannosyltransferase</fullName>
    </submittedName>
</protein>
<evidence type="ECO:0000256" key="7">
    <source>
        <dbReference type="ARBA" id="ARBA00023136"/>
    </source>
</evidence>
<dbReference type="AlphaFoldDB" id="A0A1W2B5N6"/>
<dbReference type="PANTHER" id="PTHR33908:SF11">
    <property type="entry name" value="MEMBRANE PROTEIN"/>
    <property type="match status" value="1"/>
</dbReference>
<keyword evidence="6 8" id="KW-1133">Transmembrane helix</keyword>
<evidence type="ECO:0000256" key="6">
    <source>
        <dbReference type="ARBA" id="ARBA00022989"/>
    </source>
</evidence>
<reference evidence="10 11" key="1">
    <citation type="submission" date="2017-04" db="EMBL/GenBank/DDBJ databases">
        <authorList>
            <person name="Afonso C.L."/>
            <person name="Miller P.J."/>
            <person name="Scott M.A."/>
            <person name="Spackman E."/>
            <person name="Goraichik I."/>
            <person name="Dimitrov K.M."/>
            <person name="Suarez D.L."/>
            <person name="Swayne D.E."/>
        </authorList>
    </citation>
    <scope>NUCLEOTIDE SEQUENCE [LARGE SCALE GENOMIC DNA]</scope>
    <source>
        <strain evidence="10 11">VK13</strain>
    </source>
</reference>
<evidence type="ECO:0000313" key="10">
    <source>
        <dbReference type="EMBL" id="SMC68154.1"/>
    </source>
</evidence>
<dbReference type="InterPro" id="IPR050297">
    <property type="entry name" value="LipidA_mod_glycosyltrf_83"/>
</dbReference>
<feature type="transmembrane region" description="Helical" evidence="8">
    <location>
        <begin position="313"/>
        <end position="332"/>
    </location>
</feature>
<dbReference type="GO" id="GO:0005886">
    <property type="term" value="C:plasma membrane"/>
    <property type="evidence" value="ECO:0007669"/>
    <property type="project" value="UniProtKB-SubCell"/>
</dbReference>
<sequence>MLSPFWMRLSIFSIAISFFIHLFFGFYLDFSVDEAHYALYGLHLDWSYFDHPPLVGWVQALPIYLQFSVGFIRLLIPELLWLFSLLVTMSLTRLILDTFFYFSGDIHFKSAPIWSALCVVSSPLIHVLAVGLLPDTLLMLIVPMMMWLTVKLHLQISQRYPRDTLLWIGLGLVLGLAALTKYTSLFFALAIPICLMIWHGVKMFKRPGFWISILIAALLTSPIIFWNMEHEWISFTYQFNHGTGGEWKFKRLPIFLLNQIVCFGILGLLGITWTYRRHLNTPTPLLLFFIIPFCIFLYFSGGGSSLPHWTTPAWIALTPIAGIGLANAWGMGKKFWIRLFLIIQLSICLLGFSLLLSGGIPQVAMQDPLGKKNPIADLYGWSDAGEKMLSLAKINQIEHLVVQNWTLGSRLAWYAKPLPVHVLDERTDQFDLWFGDLPIGSNALLLNWSQMSFVPPVGDTGFQSCEKIDTMVVHHFGRDISQFDFLLCKDWQGSFSSQRNDFDFGVQTSPTLNPSIEPIAEPIISESEVKTIK</sequence>
<proteinExistence type="predicted"/>
<evidence type="ECO:0000256" key="4">
    <source>
        <dbReference type="ARBA" id="ARBA00022679"/>
    </source>
</evidence>
<feature type="transmembrane region" description="Helical" evidence="8">
    <location>
        <begin position="9"/>
        <end position="28"/>
    </location>
</feature>
<evidence type="ECO:0000256" key="8">
    <source>
        <dbReference type="SAM" id="Phobius"/>
    </source>
</evidence>
<evidence type="ECO:0000256" key="1">
    <source>
        <dbReference type="ARBA" id="ARBA00004651"/>
    </source>
</evidence>
<keyword evidence="2" id="KW-1003">Cell membrane</keyword>
<comment type="subcellular location">
    <subcellularLocation>
        <location evidence="1">Cell membrane</location>
        <topology evidence="1">Multi-pass membrane protein</topology>
    </subcellularLocation>
</comment>
<keyword evidence="11" id="KW-1185">Reference proteome</keyword>
<name>A0A1W2B5N6_9BURK</name>
<dbReference type="STRING" id="1938817.SAMN06296008_11190"/>
<dbReference type="RefSeq" id="WP_084284502.1">
    <property type="nucleotide sequence ID" value="NZ_FWXJ01000011.1"/>
</dbReference>
<evidence type="ECO:0000256" key="2">
    <source>
        <dbReference type="ARBA" id="ARBA00022475"/>
    </source>
</evidence>
<evidence type="ECO:0000256" key="5">
    <source>
        <dbReference type="ARBA" id="ARBA00022692"/>
    </source>
</evidence>
<organism evidence="10 11">
    <name type="scientific">Polynucleobacter kasalickyi</name>
    <dbReference type="NCBI Taxonomy" id="1938817"/>
    <lineage>
        <taxon>Bacteria</taxon>
        <taxon>Pseudomonadati</taxon>
        <taxon>Pseudomonadota</taxon>
        <taxon>Betaproteobacteria</taxon>
        <taxon>Burkholderiales</taxon>
        <taxon>Burkholderiaceae</taxon>
        <taxon>Polynucleobacter</taxon>
    </lineage>
</organism>
<feature type="transmembrane region" description="Helical" evidence="8">
    <location>
        <begin position="254"/>
        <end position="273"/>
    </location>
</feature>
<accession>A0A1W2B5N6</accession>
<feature type="transmembrane region" description="Helical" evidence="8">
    <location>
        <begin position="339"/>
        <end position="360"/>
    </location>
</feature>
<dbReference type="OrthoDB" id="8933800at2"/>
<dbReference type="Pfam" id="PF13231">
    <property type="entry name" value="PMT_2"/>
    <property type="match status" value="1"/>
</dbReference>
<dbReference type="Proteomes" id="UP000192708">
    <property type="component" value="Unassembled WGS sequence"/>
</dbReference>
<dbReference type="PANTHER" id="PTHR33908">
    <property type="entry name" value="MANNOSYLTRANSFERASE YKCB-RELATED"/>
    <property type="match status" value="1"/>
</dbReference>
<feature type="transmembrane region" description="Helical" evidence="8">
    <location>
        <begin position="79"/>
        <end position="104"/>
    </location>
</feature>
<feature type="transmembrane region" description="Helical" evidence="8">
    <location>
        <begin position="54"/>
        <end position="72"/>
    </location>
</feature>
<gene>
    <name evidence="10" type="ORF">SAMN06296008_11190</name>
</gene>
<dbReference type="GO" id="GO:0009103">
    <property type="term" value="P:lipopolysaccharide biosynthetic process"/>
    <property type="evidence" value="ECO:0007669"/>
    <property type="project" value="UniProtKB-ARBA"/>
</dbReference>
<evidence type="ECO:0000313" key="11">
    <source>
        <dbReference type="Proteomes" id="UP000192708"/>
    </source>
</evidence>